<organism evidence="1 2">
    <name type="scientific">SAR324 cluster bacterium</name>
    <dbReference type="NCBI Taxonomy" id="2024889"/>
    <lineage>
        <taxon>Bacteria</taxon>
        <taxon>Deltaproteobacteria</taxon>
        <taxon>SAR324 cluster</taxon>
    </lineage>
</organism>
<proteinExistence type="predicted"/>
<gene>
    <name evidence="1" type="ORF">COB67_09475</name>
</gene>
<accession>A0A2A4T0G3</accession>
<sequence>MIDLRSKALIQRLMLVTLLVSFFSYPILASEDVSGSVTLEARSFPETGAYEQQSKENYSMAATIKFETTWDQDRNIINLELFYRADSTDKERTHFDIRELSFQTSGEMWDVGLGIGRFFWGVTESQHLVDVINQTDAVENFDGEQKLGQPFVKLSLLDVFGDFHFFVLPSFRERTFAGEKGRFRLALVVDTDNPIYESSAQEKHVDYAFRWEKTVDSLDLGVSHFSGTSRDPFLRAAVDADGNAVLRPEYKLMNQTGVDIQVTLDNTLLKHESIYRNYNDAGEADFFSQTSGFEYTFYGVVAQSDVGLLMEYLSHNKGEDSGDSFEDDLFIAARITLNDVDSTEILAGVFKDRDTSTTVSRLEASRRVGDSLKVSFETLQFNSIDDADALTAFKKDSYYQLGLSGYF</sequence>
<dbReference type="Proteomes" id="UP000218113">
    <property type="component" value="Unassembled WGS sequence"/>
</dbReference>
<evidence type="ECO:0000313" key="1">
    <source>
        <dbReference type="EMBL" id="PCI27073.1"/>
    </source>
</evidence>
<dbReference type="AlphaFoldDB" id="A0A2A4T0G3"/>
<reference evidence="2" key="1">
    <citation type="submission" date="2017-08" db="EMBL/GenBank/DDBJ databases">
        <title>A dynamic microbial community with high functional redundancy inhabits the cold, oxic subseafloor aquifer.</title>
        <authorList>
            <person name="Tully B.J."/>
            <person name="Wheat C.G."/>
            <person name="Glazer B.T."/>
            <person name="Huber J.A."/>
        </authorList>
    </citation>
    <scope>NUCLEOTIDE SEQUENCE [LARGE SCALE GENOMIC DNA]</scope>
</reference>
<evidence type="ECO:0000313" key="2">
    <source>
        <dbReference type="Proteomes" id="UP000218113"/>
    </source>
</evidence>
<protein>
    <submittedName>
        <fullName evidence="1">Uncharacterized protein</fullName>
    </submittedName>
</protein>
<dbReference type="EMBL" id="NVSR01000077">
    <property type="protein sequence ID" value="PCI27073.1"/>
    <property type="molecule type" value="Genomic_DNA"/>
</dbReference>
<name>A0A2A4T0G3_9DELT</name>
<comment type="caution">
    <text evidence="1">The sequence shown here is derived from an EMBL/GenBank/DDBJ whole genome shotgun (WGS) entry which is preliminary data.</text>
</comment>